<protein>
    <submittedName>
        <fullName evidence="2">Uncharacterized protein</fullName>
    </submittedName>
</protein>
<evidence type="ECO:0000313" key="3">
    <source>
        <dbReference type="Proteomes" id="UP000559256"/>
    </source>
</evidence>
<accession>A0A8H5CLV0</accession>
<dbReference type="Proteomes" id="UP000559256">
    <property type="component" value="Unassembled WGS sequence"/>
</dbReference>
<evidence type="ECO:0000256" key="1">
    <source>
        <dbReference type="SAM" id="MobiDB-lite"/>
    </source>
</evidence>
<name>A0A8H5CLV0_9AGAR</name>
<comment type="caution">
    <text evidence="2">The sequence shown here is derived from an EMBL/GenBank/DDBJ whole genome shotgun (WGS) entry which is preliminary data.</text>
</comment>
<sequence length="207" mass="23218">MDSSSNSKTASASVATTSTSMSATPANKHRPAEESDQTTSCSSSRFTHEDWIRVSQFIHHVEPTIVRFWNNGCCYEISPWEVLVFLGHARKLKKSGYLAGQTIISPTYLAFAESFNDEKIPFKMPVPDTETGELLHRDGPIPPAKLFGFEYHKIVPHEILNPGRESVDSSEYQALRNLASRDAVRHQKFKAWKVLKRAEGHRVGDSS</sequence>
<evidence type="ECO:0000313" key="2">
    <source>
        <dbReference type="EMBL" id="KAF5343863.1"/>
    </source>
</evidence>
<dbReference type="AlphaFoldDB" id="A0A8H5CLV0"/>
<reference evidence="2 3" key="1">
    <citation type="journal article" date="2020" name="ISME J.">
        <title>Uncovering the hidden diversity of litter-decomposition mechanisms in mushroom-forming fungi.</title>
        <authorList>
            <person name="Floudas D."/>
            <person name="Bentzer J."/>
            <person name="Ahren D."/>
            <person name="Johansson T."/>
            <person name="Persson P."/>
            <person name="Tunlid A."/>
        </authorList>
    </citation>
    <scope>NUCLEOTIDE SEQUENCE [LARGE SCALE GENOMIC DNA]</scope>
    <source>
        <strain evidence="2 3">CBS 291.85</strain>
    </source>
</reference>
<proteinExistence type="predicted"/>
<gene>
    <name evidence="2" type="ORF">D9758_015880</name>
</gene>
<organism evidence="2 3">
    <name type="scientific">Tetrapyrgos nigripes</name>
    <dbReference type="NCBI Taxonomy" id="182062"/>
    <lineage>
        <taxon>Eukaryota</taxon>
        <taxon>Fungi</taxon>
        <taxon>Dikarya</taxon>
        <taxon>Basidiomycota</taxon>
        <taxon>Agaricomycotina</taxon>
        <taxon>Agaricomycetes</taxon>
        <taxon>Agaricomycetidae</taxon>
        <taxon>Agaricales</taxon>
        <taxon>Marasmiineae</taxon>
        <taxon>Marasmiaceae</taxon>
        <taxon>Tetrapyrgos</taxon>
    </lineage>
</organism>
<feature type="compositionally biased region" description="Low complexity" evidence="1">
    <location>
        <begin position="1"/>
        <end position="26"/>
    </location>
</feature>
<feature type="region of interest" description="Disordered" evidence="1">
    <location>
        <begin position="1"/>
        <end position="41"/>
    </location>
</feature>
<keyword evidence="3" id="KW-1185">Reference proteome</keyword>
<dbReference type="EMBL" id="JAACJM010000132">
    <property type="protein sequence ID" value="KAF5343863.1"/>
    <property type="molecule type" value="Genomic_DNA"/>
</dbReference>